<name>A0A2W5TCQ9_9BACT</name>
<dbReference type="Proteomes" id="UP000249061">
    <property type="component" value="Unassembled WGS sequence"/>
</dbReference>
<comment type="caution">
    <text evidence="1">The sequence shown here is derived from an EMBL/GenBank/DDBJ whole genome shotgun (WGS) entry which is preliminary data.</text>
</comment>
<proteinExistence type="predicted"/>
<evidence type="ECO:0000313" key="2">
    <source>
        <dbReference type="Proteomes" id="UP000249061"/>
    </source>
</evidence>
<sequence>MSSFNALLAPFVAGVNARCFERRLVGDFEGIAAALAARADAEDGVLVVDEGTLRALRGVDERAVKVVLDDAARLSELGREPQLNVITRYPRDARGLPVSVDVHSFHVDRAPVEADTFLCTYAGASSEGLDNDDAVRLIDVPQVADALRSFDLTEEHFDLHYRMKAGAAPYAFGLGNLWRLACDWPGSPVPPCIHRAPPPDARPRLLLIA</sequence>
<gene>
    <name evidence="1" type="ORF">DI536_22860</name>
</gene>
<dbReference type="AlphaFoldDB" id="A0A2W5TCQ9"/>
<evidence type="ECO:0008006" key="3">
    <source>
        <dbReference type="Google" id="ProtNLM"/>
    </source>
</evidence>
<protein>
    <recommendedName>
        <fullName evidence="3">DUF1826 domain-containing protein</fullName>
    </recommendedName>
</protein>
<dbReference type="EMBL" id="QFQP01000022">
    <property type="protein sequence ID" value="PZR09175.1"/>
    <property type="molecule type" value="Genomic_DNA"/>
</dbReference>
<reference evidence="1 2" key="1">
    <citation type="submission" date="2017-08" db="EMBL/GenBank/DDBJ databases">
        <title>Infants hospitalized years apart are colonized by the same room-sourced microbial strains.</title>
        <authorList>
            <person name="Brooks B."/>
            <person name="Olm M.R."/>
            <person name="Firek B.A."/>
            <person name="Baker R."/>
            <person name="Thomas B.C."/>
            <person name="Morowitz M.J."/>
            <person name="Banfield J.F."/>
        </authorList>
    </citation>
    <scope>NUCLEOTIDE SEQUENCE [LARGE SCALE GENOMIC DNA]</scope>
    <source>
        <strain evidence="1">S2_003_000_R2_14</strain>
    </source>
</reference>
<accession>A0A2W5TCQ9</accession>
<evidence type="ECO:0000313" key="1">
    <source>
        <dbReference type="EMBL" id="PZR09175.1"/>
    </source>
</evidence>
<organism evidence="1 2">
    <name type="scientific">Archangium gephyra</name>
    <dbReference type="NCBI Taxonomy" id="48"/>
    <lineage>
        <taxon>Bacteria</taxon>
        <taxon>Pseudomonadati</taxon>
        <taxon>Myxococcota</taxon>
        <taxon>Myxococcia</taxon>
        <taxon>Myxococcales</taxon>
        <taxon>Cystobacterineae</taxon>
        <taxon>Archangiaceae</taxon>
        <taxon>Archangium</taxon>
    </lineage>
</organism>